<reference evidence="2" key="1">
    <citation type="submission" date="2009-12" db="EMBL/GenBank/DDBJ databases">
        <title>Complete sequence of Treponema azotonutricium strain ZAS-9.</title>
        <authorList>
            <person name="Tetu S.G."/>
            <person name="Matson E."/>
            <person name="Ren Q."/>
            <person name="Seshadri R."/>
            <person name="Elbourne L."/>
            <person name="Hassan K.A."/>
            <person name="Durkin A."/>
            <person name="Radune D."/>
            <person name="Mohamoud Y."/>
            <person name="Shay R."/>
            <person name="Jin S."/>
            <person name="Zhang X."/>
            <person name="Lucey K."/>
            <person name="Ballor N.R."/>
            <person name="Ottesen E."/>
            <person name="Rosenthal R."/>
            <person name="Allen A."/>
            <person name="Leadbetter J.R."/>
            <person name="Paulsen I.T."/>
        </authorList>
    </citation>
    <scope>NUCLEOTIDE SEQUENCE [LARGE SCALE GENOMIC DNA]</scope>
    <source>
        <strain evidence="2">ATCC BAA-888 / DSM 13862 / ZAS-9</strain>
    </source>
</reference>
<dbReference type="KEGG" id="taz:TREAZ_1193"/>
<evidence type="ECO:0000313" key="1">
    <source>
        <dbReference type="EMBL" id="AEF83203.1"/>
    </source>
</evidence>
<proteinExistence type="predicted"/>
<dbReference type="OrthoDB" id="9803687at2"/>
<keyword evidence="2" id="KW-1185">Reference proteome</keyword>
<dbReference type="EMBL" id="CP001841">
    <property type="protein sequence ID" value="AEF83203.1"/>
    <property type="molecule type" value="Genomic_DNA"/>
</dbReference>
<dbReference type="Gene3D" id="3.20.20.210">
    <property type="match status" value="1"/>
</dbReference>
<evidence type="ECO:0000313" key="2">
    <source>
        <dbReference type="Proteomes" id="UP000009222"/>
    </source>
</evidence>
<accession>F5Y6S6</accession>
<dbReference type="HOGENOM" id="CLU_060270_0_0_12"/>
<dbReference type="RefSeq" id="WP_015710800.1">
    <property type="nucleotide sequence ID" value="NC_015577.1"/>
</dbReference>
<sequence length="352" mass="40502">MKYVDFDIIKKHFEFFWNHEYFGRCAIRITAPKGPSKAPEYSSYEDIVKAWTDGETRLKQNRIDSENTYYLGEAYPLIPVYLGAAGHAGFFNNIRHQFAETVWFFPIDEKEELRFSKDSFLYKSTVNLAKYLADNSSDEFILSMPDCCGNLDALAHLRGSEQLMIDMLEDPGKVKAELKLIQHAWEEIIRDTYDAIKDNNHGGSCIGWMGSWARGLHSQMQSDISVMLSPGQFSEFVLGELEAQSQILEYPCYHLDGREQLRHLDKLLKIKNLKMIQYTFVEGQPSPVEQLEALKKIQQSGMLLLVIIRPEYVKPLLENLSAKGLFINTACKNPEEADRIFKIVQDYSKEQA</sequence>
<organism evidence="1 2">
    <name type="scientific">Leadbettera azotonutricia (strain ATCC BAA-888 / DSM 13862 / ZAS-9)</name>
    <name type="common">Treponema azotonutricium</name>
    <dbReference type="NCBI Taxonomy" id="545695"/>
    <lineage>
        <taxon>Bacteria</taxon>
        <taxon>Pseudomonadati</taxon>
        <taxon>Spirochaetota</taxon>
        <taxon>Spirochaetia</taxon>
        <taxon>Spirochaetales</taxon>
        <taxon>Breznakiellaceae</taxon>
        <taxon>Leadbettera</taxon>
    </lineage>
</organism>
<evidence type="ECO:0008006" key="3">
    <source>
        <dbReference type="Google" id="ProtNLM"/>
    </source>
</evidence>
<dbReference type="InParanoid" id="F5Y6S6"/>
<gene>
    <name evidence="1" type="ordered locus">TREAZ_1193</name>
</gene>
<protein>
    <recommendedName>
        <fullName evidence="3">Trimethylamine corrinoid protein 2</fullName>
    </recommendedName>
</protein>
<dbReference type="eggNOG" id="COG5012">
    <property type="taxonomic scope" value="Bacteria"/>
</dbReference>
<dbReference type="AlphaFoldDB" id="F5Y6S6"/>
<dbReference type="InterPro" id="IPR038071">
    <property type="entry name" value="UROD/MetE-like_sf"/>
</dbReference>
<dbReference type="STRING" id="545695.TREAZ_1193"/>
<name>F5Y6S6_LEAAZ</name>
<reference evidence="1 2" key="2">
    <citation type="journal article" date="2011" name="ISME J.">
        <title>RNA-seq reveals cooperative metabolic interactions between two termite-gut spirochete species in co-culture.</title>
        <authorList>
            <person name="Rosenthal A.Z."/>
            <person name="Matson E.G."/>
            <person name="Eldar A."/>
            <person name="Leadbetter J.R."/>
        </authorList>
    </citation>
    <scope>NUCLEOTIDE SEQUENCE [LARGE SCALE GENOMIC DNA]</scope>
    <source>
        <strain evidence="2">ATCC BAA-888 / DSM 13862 / ZAS-9</strain>
    </source>
</reference>
<dbReference type="Proteomes" id="UP000009222">
    <property type="component" value="Chromosome"/>
</dbReference>